<feature type="region of interest" description="Disordered" evidence="1">
    <location>
        <begin position="792"/>
        <end position="827"/>
    </location>
</feature>
<reference evidence="2" key="1">
    <citation type="journal article" date="2020" name="bioRxiv">
        <title>Comparative genomics of Chlamydomonas.</title>
        <authorList>
            <person name="Craig R.J."/>
            <person name="Hasan A.R."/>
            <person name="Ness R.W."/>
            <person name="Keightley P.D."/>
        </authorList>
    </citation>
    <scope>NUCLEOTIDE SEQUENCE</scope>
    <source>
        <strain evidence="2">CCAP 11/173</strain>
    </source>
</reference>
<evidence type="ECO:0000313" key="2">
    <source>
        <dbReference type="EMBL" id="KAG2454935.1"/>
    </source>
</evidence>
<evidence type="ECO:0000256" key="1">
    <source>
        <dbReference type="SAM" id="MobiDB-lite"/>
    </source>
</evidence>
<evidence type="ECO:0000313" key="3">
    <source>
        <dbReference type="Proteomes" id="UP000613740"/>
    </source>
</evidence>
<feature type="region of interest" description="Disordered" evidence="1">
    <location>
        <begin position="543"/>
        <end position="610"/>
    </location>
</feature>
<dbReference type="Proteomes" id="UP000613740">
    <property type="component" value="Unassembled WGS sequence"/>
</dbReference>
<feature type="region of interest" description="Disordered" evidence="1">
    <location>
        <begin position="1549"/>
        <end position="1590"/>
    </location>
</feature>
<feature type="region of interest" description="Disordered" evidence="1">
    <location>
        <begin position="1741"/>
        <end position="1768"/>
    </location>
</feature>
<accession>A0A835WZ53</accession>
<feature type="region of interest" description="Disordered" evidence="1">
    <location>
        <begin position="1657"/>
        <end position="1677"/>
    </location>
</feature>
<proteinExistence type="predicted"/>
<feature type="compositionally biased region" description="Polar residues" evidence="1">
    <location>
        <begin position="241"/>
        <end position="252"/>
    </location>
</feature>
<feature type="region of interest" description="Disordered" evidence="1">
    <location>
        <begin position="655"/>
        <end position="698"/>
    </location>
</feature>
<comment type="caution">
    <text evidence="2">The sequence shown here is derived from an EMBL/GenBank/DDBJ whole genome shotgun (WGS) entry which is preliminary data.</text>
</comment>
<keyword evidence="3" id="KW-1185">Reference proteome</keyword>
<dbReference type="OrthoDB" id="550939at2759"/>
<feature type="compositionally biased region" description="Low complexity" evidence="1">
    <location>
        <begin position="812"/>
        <end position="821"/>
    </location>
</feature>
<feature type="compositionally biased region" description="Pro residues" evidence="1">
    <location>
        <begin position="929"/>
        <end position="947"/>
    </location>
</feature>
<feature type="compositionally biased region" description="Low complexity" evidence="1">
    <location>
        <begin position="1571"/>
        <end position="1590"/>
    </location>
</feature>
<protein>
    <submittedName>
        <fullName evidence="2">Uncharacterized protein</fullName>
    </submittedName>
</protein>
<gene>
    <name evidence="2" type="ORF">HYH02_000763</name>
</gene>
<feature type="region of interest" description="Disordered" evidence="1">
    <location>
        <begin position="240"/>
        <end position="264"/>
    </location>
</feature>
<feature type="compositionally biased region" description="Low complexity" evidence="1">
    <location>
        <begin position="918"/>
        <end position="928"/>
    </location>
</feature>
<name>A0A835WZ53_9CHLO</name>
<feature type="region of interest" description="Disordered" evidence="1">
    <location>
        <begin position="1904"/>
        <end position="1970"/>
    </location>
</feature>
<sequence length="1985" mass="207946">MSYNNAMLNLGLGGGLAHLPDQQQVKQLALGQYQQKMQPLCTICGAMEGGKNVKRDHATAVGLTFHDLCGLDGATLVTRYHSLDTVISKINHMVASTPPDQRERMWRVGGRPICNSFVCPCCGRLLPATDANAHMVAALSAIEPTLDEQSRRRFGASKQRGDLAARRAMREMLLMQIEIYRQLPAGGDAATAKILINDSWPLDPTTGIHWCGQPPMIPQEKRVREEYRRFFKQKWEEVSNVGASSGGRSQQFPAPSPTMPTAPASILGPAAGGGSSLSPPLLPVPAMYAALLQGRDNRGADAASFAFVPQPDELQQQRHAIQWAGAGSSASVNHAGREDGLSYSVQGATAASAGTWSSQYKQPGIVVEHAASKQSDAEVYPLIDGNSGTKRPWGDGVSVGGSERNLLGAVTSLTKRSKMDGELGSHGEAGQQERSGADRGNLNAGLGPFGSLALQDGAARHDVGLVAEELEPPPSVHRPQQLQLQEVRSELAPPQLEPVQRIEQRQSVPVLPPQEQQLQIAPIQQAAQQFRLRVMPLDGLARRPEQSYQQEPVARRPAEADVVQHSVAKREQELPPPQGRREQLQQQKAQQEMERQTMPLQTSHQQPHEARGDVIDAHANQQVGTSGEGTRWQAAQQCRQELGADLMLQLRPSLAHERPPDRTPVGATGQAPDEPGHGLGQGPDRENRSGPGPGPAMHNALASALRAAEQGPQQGQQQEAPAEVLQPAQLSKAEINQHEPLMPHLGVKLEATAGLAQASLLPPALLPQLMLQAAGGFGAAAAVGLGAEGGAPLPRARSPAGAVERSRMSGCSSPSPEPEASLPKRRRPLQSCRSCHKILSHAQYYVHLADIRRAGVCRGAERSGAGFVGAKGIRAEGPMRLGAGPLESQQLEAMGADSVLTGGSQRQGPFMPMPTDRSPQSQQDSLLLLPPPPPPGPQSLAPLPAPLPAPPLSGMDGLGVLLGSQAAASAAGPGSSLLLQPPRGASAMSWLASGAPVLQDREGQDGDVRCSICKVQEGGKNLERDHATSLGFLLCDLCGLDEALVSRSHTVDAMREEVKAMRADTPPSQLLLWQVGGKPLCCCFVCPCCQRLLPSGDANKHMVAALDNLFLRLSEADQARFSDKLKTRGDLAARRAMREMLLEGPVPPRGLEGGVHYCGMPLMTSKEAAAQQRYAEFLRSRWDAAMGMPENKANNDDGGSAWDAGRANAGLAPPATAWAWTLAPPARSAAGDGGGGNRLLSCAPFGADAEEASQLSHAASVLGGSVGASGLLKQQQQVLLELPPGLLPPTAGTKAPEPHALSAPGLVSECAVCGQLPMWPTLQLGQWPPIGHLRAVAYILHDALHIPDLLQLADADPDTAKKVVGAMCDPKNTRGASWQLRGNPLCCCFPCPCCERVLYHGTAHRHMVAALLHPYVWKLLTPQQRARVQQVQQQPMPPHSLLDGQQQQEQALLPPPELSVMDCLEVMRDILLGVMASGQLQQLVRGLERCLCGAERMTEGETVEQRAALVGLQAAGSSLEAVNGLPLSRPGSAAAVAAVAAMAAAGRGQAPPSRLVRASPEPMDAAGSKQEPLGLPSSESGPLSGLLLGRPSRTQPVASVASHHGLLPLSVSGGRLGLPGSVAAAAPPLPISLRTGAAGAQLQQQLADRDRHAAGALSGAGELPLRRAGQQDGDEDRVMSMDDGLTVPYSGEHVDLAAGEPGPRQRNPHLGALLQQLATASAAAQPASAAAAAVAGASTFGLPQRRPLPPADDGDEPAYGSKRERPPRPCPHCGKVLKHAQYYNHLNNFDTFGACEVSSRSAAAPVGGVVPSDETEVTAAAEAAAAAAAAAGVAPGASDLQLLKILLKITPRDQLQSALREAGVDAASAGAGGGDAGSGDGFFVGAGIPADLAAQLAASGVDLSGLPPQPSRQLLQQQHQGRIVAPAASSAAGTGPGSVGSANLGLGARGAQGQRQRRQELAPEIDANEEEKDALSVLMTLKDQG</sequence>
<feature type="region of interest" description="Disordered" evidence="1">
    <location>
        <begin position="900"/>
        <end position="947"/>
    </location>
</feature>
<feature type="region of interest" description="Disordered" evidence="1">
    <location>
        <begin position="417"/>
        <end position="443"/>
    </location>
</feature>
<organism evidence="2 3">
    <name type="scientific">Chlamydomonas schloesseri</name>
    <dbReference type="NCBI Taxonomy" id="2026947"/>
    <lineage>
        <taxon>Eukaryota</taxon>
        <taxon>Viridiplantae</taxon>
        <taxon>Chlorophyta</taxon>
        <taxon>core chlorophytes</taxon>
        <taxon>Chlorophyceae</taxon>
        <taxon>CS clade</taxon>
        <taxon>Chlamydomonadales</taxon>
        <taxon>Chlamydomonadaceae</taxon>
        <taxon>Chlamydomonas</taxon>
    </lineage>
</organism>
<dbReference type="EMBL" id="JAEHOD010000001">
    <property type="protein sequence ID" value="KAG2454935.1"/>
    <property type="molecule type" value="Genomic_DNA"/>
</dbReference>
<feature type="compositionally biased region" description="Basic and acidic residues" evidence="1">
    <location>
        <begin position="568"/>
        <end position="583"/>
    </location>
</feature>
<feature type="compositionally biased region" description="Low complexity" evidence="1">
    <location>
        <begin position="1904"/>
        <end position="1954"/>
    </location>
</feature>